<feature type="binding site" evidence="12">
    <location>
        <position position="751"/>
    </location>
    <ligand>
        <name>[4Fe-4S] cluster</name>
        <dbReference type="ChEBI" id="CHEBI:49883"/>
        <label>2</label>
    </ligand>
</feature>
<keyword evidence="7 12" id="KW-0408">Iron</keyword>
<evidence type="ECO:0000256" key="2">
    <source>
        <dbReference type="ARBA" id="ARBA00022448"/>
    </source>
</evidence>
<feature type="domain" description="4Fe-4S ferredoxin-type" evidence="13">
    <location>
        <begin position="736"/>
        <end position="764"/>
    </location>
</feature>
<dbReference type="FunFam" id="3.40.50.970:FF:000012">
    <property type="entry name" value="Pyruvate:ferredoxin (Flavodoxin) oxidoreductase"/>
    <property type="match status" value="1"/>
</dbReference>
<feature type="site" description="Important for catalytic activity" evidence="11">
    <location>
        <position position="63"/>
    </location>
</feature>
<dbReference type="EC" id="1.2.7.-" evidence="14"/>
<dbReference type="FunFam" id="3.40.50.970:FF:000041">
    <property type="entry name" value="Pyruvate:ferredoxin (Flavodoxin) oxidoreductase"/>
    <property type="match status" value="1"/>
</dbReference>
<evidence type="ECO:0000313" key="15">
    <source>
        <dbReference type="Proteomes" id="UP001238163"/>
    </source>
</evidence>
<dbReference type="SUPFAM" id="SSF54862">
    <property type="entry name" value="4Fe-4S ferredoxins"/>
    <property type="match status" value="1"/>
</dbReference>
<dbReference type="FunFam" id="3.40.50.920:FF:000007">
    <property type="entry name" value="Pyruvate:ferredoxin (Flavodoxin) oxidoreductase"/>
    <property type="match status" value="1"/>
</dbReference>
<dbReference type="SUPFAM" id="SSF52922">
    <property type="entry name" value="TK C-terminal domain-like"/>
    <property type="match status" value="1"/>
</dbReference>
<keyword evidence="14" id="KW-0670">Pyruvate</keyword>
<dbReference type="EMBL" id="JAUSVL010000001">
    <property type="protein sequence ID" value="MDQ0290498.1"/>
    <property type="molecule type" value="Genomic_DNA"/>
</dbReference>
<dbReference type="InterPro" id="IPR002869">
    <property type="entry name" value="Pyrv_flavodox_OxRed_cen"/>
</dbReference>
<comment type="similarity">
    <text evidence="1 9">Belongs to the pyruvate:ferredoxin/flavodoxin oxidoreductase family.</text>
</comment>
<feature type="binding site" evidence="10">
    <location>
        <position position="113"/>
    </location>
    <ligand>
        <name>pyruvate</name>
        <dbReference type="ChEBI" id="CHEBI:15361"/>
    </ligand>
</feature>
<evidence type="ECO:0000259" key="13">
    <source>
        <dbReference type="PROSITE" id="PS51379"/>
    </source>
</evidence>
<feature type="binding site" evidence="12">
    <location>
        <position position="745"/>
    </location>
    <ligand>
        <name>[4Fe-4S] cluster</name>
        <dbReference type="ChEBI" id="CHEBI:49883"/>
        <label>2</label>
    </ligand>
</feature>
<sequence length="1180" mass="128142">MAKMVTIDGNTAASQVAYAFSEVAAIYPITPSSVMGELADSWSAMGVKNMFGRPMNIVEMESEAGAAGAVHGSLVAGAMTTTYTASQGLLLMIPNMYKIAGEMLPTVFHVSARTLAAQSLSIFGDHSDVMACRGTGFAMLAASSVQECLDMAAVAHLSTLEAEIPFLHFFDGFRTSHEVQKVENLDTETLKSLVDMKLVERFRARSLRPEKPMIHVAAQNPDVYFQGRETTNAHYAALPALVQKYMDKLAAVTGRQYHLFDYVGAPDAEKVVVVMGSGAETVSLAVDYLNAHGEKVGMIVVRFFLPFCNEAFLKALPKTTKQIAVLDRIKEPGSAGEPLYLNVVNAIKDADRCDIKVIGGRYGLSSKEFTPPMAKAVFDHLSGKAFHSFTVGINDDVTHQSLPVGPAFDCEPKGTISCTFWGLGSDGTVGANKDSIKLIGDNTDMYAQGYFSYDSKKSGGVTVSHLRFGKKPITSPYLITHPNFVACHNPAYIGRYDMISGLKEGGVFLLNSEFANDEVFSKLTRDMQELILKKKIRFYNIDAMKISNAAGLGKRINSVMQTAFFIISGVIDKDEAVKMIKKSIEKRFKKKGEDIVKQNWVCVDNTAAALEEVKVPASLDGVDCYVPAPLLDKDADDFAKSVILPTMHQQGDSIPVSKMSYDGTLPSGTACLEKRGIAPRIPKWHAENCIQCNICSMVCPHAAIRAKLVPTAEMANAPKSFNAVDVRPKADPALKFKVQVFTEDCQGCGVCVSSCPLANKEDDKKALTWTTLEAAREAGENDNVTFFESTTDNILGNNKLNSIKGSQFRKPLFEFSGACAGCGETPYVKLVTQLFGERMIVANATGCSSIYGGTFPTIPYTKAKNGRGPAWANSLFEDNAEFGLGMRMAIDTNREQLMMNAKLLMESDKAPADMKDAVGKCLELWNEATPEAFAAQEKAAAVLKAAAASCSCPIVAKAAELSDYFVDKSVWIIGGDGWAYDIGFGGLDHVIASGRNVNILVLDTEVYSNTGGQASKATQIGAVAQFAANGKRFGKKNLGIMAMSYGYVYTASVSMGANRQQTINAFLEAETYKGPSLIMAYSPCINHGINMMFHQNEQKKAVESGYLPLYRFNPAAAEKRFSWDSKEADGSFQDFLAGQRRYSSLRNTAAGAEADDLFKQCEEDAKNRLEFYKKFGEMLG</sequence>
<dbReference type="GO" id="GO:0030976">
    <property type="term" value="F:thiamine pyrophosphate binding"/>
    <property type="evidence" value="ECO:0007669"/>
    <property type="project" value="InterPro"/>
</dbReference>
<feature type="binding site" evidence="12">
    <location>
        <position position="822"/>
    </location>
    <ligand>
        <name>[4Fe-4S] cluster</name>
        <dbReference type="ChEBI" id="CHEBI:49883"/>
        <label>3</label>
    </ligand>
</feature>
<dbReference type="InterPro" id="IPR002880">
    <property type="entry name" value="Pyrv_Fd/Flavodoxin_OxRdtase_N"/>
</dbReference>
<dbReference type="EC" id="1.2.7.1" evidence="14"/>
<feature type="binding site" evidence="12">
    <location>
        <position position="819"/>
    </location>
    <ligand>
        <name>[4Fe-4S] cluster</name>
        <dbReference type="ChEBI" id="CHEBI:49883"/>
        <label>3</label>
    </ligand>
</feature>
<dbReference type="Gene3D" id="4.10.780.10">
    <property type="entry name" value="Pyruvate-flavodoxin oxidoreductase, EKR domain"/>
    <property type="match status" value="1"/>
</dbReference>
<evidence type="ECO:0000256" key="9">
    <source>
        <dbReference type="PIRNR" id="PIRNR000159"/>
    </source>
</evidence>
<dbReference type="SUPFAM" id="SSF52518">
    <property type="entry name" value="Thiamin diphosphate-binding fold (THDP-binding)"/>
    <property type="match status" value="2"/>
</dbReference>
<dbReference type="Gene3D" id="3.40.50.920">
    <property type="match status" value="1"/>
</dbReference>
<feature type="binding site" evidence="12">
    <location>
        <position position="748"/>
    </location>
    <ligand>
        <name>[4Fe-4S] cluster</name>
        <dbReference type="ChEBI" id="CHEBI:49883"/>
        <label>2</label>
    </ligand>
</feature>
<dbReference type="RefSeq" id="WP_307262072.1">
    <property type="nucleotide sequence ID" value="NZ_JAUSVL010000001.1"/>
</dbReference>
<dbReference type="Pfam" id="PF02775">
    <property type="entry name" value="TPP_enzyme_C"/>
    <property type="match status" value="1"/>
</dbReference>
<dbReference type="InterPro" id="IPR017896">
    <property type="entry name" value="4Fe4S_Fe-S-bd"/>
</dbReference>
<name>A0AAE3VHP2_9BACT</name>
<feature type="site" description="Important for catalytic activity" evidence="11">
    <location>
        <position position="1009"/>
    </location>
</feature>
<dbReference type="InterPro" id="IPR009014">
    <property type="entry name" value="Transketo_C/PFOR_II"/>
</dbReference>
<evidence type="ECO:0000256" key="5">
    <source>
        <dbReference type="ARBA" id="ARBA00022982"/>
    </source>
</evidence>
<dbReference type="SUPFAM" id="SSF53323">
    <property type="entry name" value="Pyruvate-ferredoxin oxidoreductase, PFOR, domain III"/>
    <property type="match status" value="1"/>
</dbReference>
<keyword evidence="3 12" id="KW-0004">4Fe-4S</keyword>
<dbReference type="InterPro" id="IPR029061">
    <property type="entry name" value="THDP-binding"/>
</dbReference>
<keyword evidence="6 9" id="KW-0560">Oxidoreductase</keyword>
<feature type="site" description="Important for catalytic activity" evidence="11">
    <location>
        <position position="30"/>
    </location>
</feature>
<evidence type="ECO:0000256" key="3">
    <source>
        <dbReference type="ARBA" id="ARBA00022485"/>
    </source>
</evidence>
<keyword evidence="4 12" id="KW-0479">Metal-binding</keyword>
<feature type="binding site" evidence="12">
    <location>
        <position position="695"/>
    </location>
    <ligand>
        <name>[4Fe-4S] cluster</name>
        <dbReference type="ChEBI" id="CHEBI:49883"/>
        <label>1</label>
    </ligand>
</feature>
<dbReference type="InterPro" id="IPR019752">
    <property type="entry name" value="Pyrv/ketoisovalerate_OxRed_cat"/>
</dbReference>
<feature type="binding site" evidence="10">
    <location>
        <position position="824"/>
    </location>
    <ligand>
        <name>thiamine diphosphate</name>
        <dbReference type="ChEBI" id="CHEBI:58937"/>
    </ligand>
</feature>
<dbReference type="PIRSF" id="PIRSF000159">
    <property type="entry name" value="NifJ"/>
    <property type="match status" value="1"/>
</dbReference>
<evidence type="ECO:0000256" key="1">
    <source>
        <dbReference type="ARBA" id="ARBA00009032"/>
    </source>
</evidence>
<dbReference type="Gene3D" id="3.40.50.970">
    <property type="match status" value="2"/>
</dbReference>
<dbReference type="GO" id="GO:0019164">
    <property type="term" value="F:pyruvate synthase activity"/>
    <property type="evidence" value="ECO:0007669"/>
    <property type="project" value="UniProtKB-EC"/>
</dbReference>
<organism evidence="14 15">
    <name type="scientific">Oligosphaera ethanolica</name>
    <dbReference type="NCBI Taxonomy" id="760260"/>
    <lineage>
        <taxon>Bacteria</taxon>
        <taxon>Pseudomonadati</taxon>
        <taxon>Lentisphaerota</taxon>
        <taxon>Oligosphaeria</taxon>
        <taxon>Oligosphaerales</taxon>
        <taxon>Oligosphaeraceae</taxon>
        <taxon>Oligosphaera</taxon>
    </lineage>
</organism>
<dbReference type="Pfam" id="PF13484">
    <property type="entry name" value="Fer4_16"/>
    <property type="match status" value="1"/>
</dbReference>
<dbReference type="GO" id="GO:0022900">
    <property type="term" value="P:electron transport chain"/>
    <property type="evidence" value="ECO:0007669"/>
    <property type="project" value="InterPro"/>
</dbReference>
<dbReference type="InterPro" id="IPR050722">
    <property type="entry name" value="Pyruvate:ferred/Flavod_OxRd"/>
</dbReference>
<evidence type="ECO:0000256" key="8">
    <source>
        <dbReference type="ARBA" id="ARBA00023014"/>
    </source>
</evidence>
<keyword evidence="2 9" id="KW-0813">Transport</keyword>
<evidence type="ECO:0000256" key="12">
    <source>
        <dbReference type="PIRSR" id="PIRSR000159-50"/>
    </source>
</evidence>
<dbReference type="Proteomes" id="UP001238163">
    <property type="component" value="Unassembled WGS sequence"/>
</dbReference>
<protein>
    <submittedName>
        <fullName evidence="14">Pyruvate-ferredoxin/flavodoxin oxidoreductase</fullName>
        <ecNumber evidence="14">1.2.7.-</ecNumber>
        <ecNumber evidence="14">1.2.7.1</ecNumber>
    </submittedName>
</protein>
<feature type="site" description="Important for catalytic activity" evidence="11">
    <location>
        <position position="113"/>
    </location>
</feature>
<dbReference type="Pfam" id="PF17147">
    <property type="entry name" value="PFOR_II"/>
    <property type="match status" value="1"/>
</dbReference>
<dbReference type="InterPro" id="IPR033412">
    <property type="entry name" value="PFOR_II"/>
</dbReference>
<keyword evidence="5 9" id="KW-0249">Electron transport</keyword>
<dbReference type="CDD" id="cd07034">
    <property type="entry name" value="TPP_PYR_PFOR_IOR-alpha_like"/>
    <property type="match status" value="1"/>
</dbReference>
<dbReference type="InterPro" id="IPR037112">
    <property type="entry name" value="Pyrv-flavodox_OxR_EKR_sf"/>
</dbReference>
<feature type="binding site" evidence="12">
    <location>
        <position position="692"/>
    </location>
    <ligand>
        <name>[4Fe-4S] cluster</name>
        <dbReference type="ChEBI" id="CHEBI:49883"/>
        <label>1</label>
    </ligand>
</feature>
<dbReference type="Gene3D" id="3.40.920.10">
    <property type="entry name" value="Pyruvate-ferredoxin oxidoreductase, PFOR, domain III"/>
    <property type="match status" value="1"/>
</dbReference>
<feature type="binding site" evidence="12">
    <location>
        <position position="699"/>
    </location>
    <ligand>
        <name>[4Fe-4S] cluster</name>
        <dbReference type="ChEBI" id="CHEBI:49883"/>
        <label>2</label>
    </ligand>
</feature>
<dbReference type="SMART" id="SM00890">
    <property type="entry name" value="EKR"/>
    <property type="match status" value="1"/>
</dbReference>
<comment type="caution">
    <text evidence="14">The sequence shown here is derived from an EMBL/GenBank/DDBJ whole genome shotgun (WGS) entry which is preliminary data.</text>
</comment>
<evidence type="ECO:0000256" key="10">
    <source>
        <dbReference type="PIRSR" id="PIRSR000159-1"/>
    </source>
</evidence>
<feature type="binding site" evidence="10">
    <location>
        <position position="847"/>
    </location>
    <ligand>
        <name>thiamine diphosphate</name>
        <dbReference type="ChEBI" id="CHEBI:58937"/>
    </ligand>
</feature>
<dbReference type="InterPro" id="IPR017900">
    <property type="entry name" value="4Fe4S_Fe_S_CS"/>
</dbReference>
<keyword evidence="8 12" id="KW-0411">Iron-sulfur</keyword>
<feature type="binding site" evidence="10">
    <location>
        <begin position="975"/>
        <end position="978"/>
    </location>
    <ligand>
        <name>thiamine diphosphate</name>
        <dbReference type="ChEBI" id="CHEBI:58937"/>
    </ligand>
</feature>
<evidence type="ECO:0000256" key="6">
    <source>
        <dbReference type="ARBA" id="ARBA00023002"/>
    </source>
</evidence>
<feature type="binding site" evidence="12">
    <location>
        <position position="847"/>
    </location>
    <ligand>
        <name>[4Fe-4S] cluster</name>
        <dbReference type="ChEBI" id="CHEBI:49883"/>
        <label>3</label>
    </ligand>
</feature>
<evidence type="ECO:0000256" key="7">
    <source>
        <dbReference type="ARBA" id="ARBA00023004"/>
    </source>
</evidence>
<feature type="binding site" evidence="10">
    <location>
        <position position="30"/>
    </location>
    <ligand>
        <name>pyruvate</name>
        <dbReference type="ChEBI" id="CHEBI:15361"/>
    </ligand>
</feature>
<dbReference type="Pfam" id="PF01855">
    <property type="entry name" value="POR_N"/>
    <property type="match status" value="1"/>
</dbReference>
<dbReference type="AlphaFoldDB" id="A0AAE3VHP2"/>
<feature type="binding site" evidence="12">
    <location>
        <position position="689"/>
    </location>
    <ligand>
        <name>[4Fe-4S] cluster</name>
        <dbReference type="ChEBI" id="CHEBI:49883"/>
        <label>1</label>
    </ligand>
</feature>
<dbReference type="PROSITE" id="PS00198">
    <property type="entry name" value="4FE4S_FER_1"/>
    <property type="match status" value="2"/>
</dbReference>
<dbReference type="PROSITE" id="PS51379">
    <property type="entry name" value="4FE4S_FER_2"/>
    <property type="match status" value="2"/>
</dbReference>
<gene>
    <name evidence="14" type="ORF">J3R75_002605</name>
</gene>
<dbReference type="GO" id="GO:0005506">
    <property type="term" value="F:iron ion binding"/>
    <property type="evidence" value="ECO:0007669"/>
    <property type="project" value="InterPro"/>
</dbReference>
<dbReference type="FunFam" id="3.40.920.10:FF:000001">
    <property type="entry name" value="Pyruvate:ferredoxin (Flavodoxin) oxidoreductase"/>
    <property type="match status" value="1"/>
</dbReference>
<dbReference type="NCBIfam" id="TIGR02176">
    <property type="entry name" value="pyruv_ox_red"/>
    <property type="match status" value="1"/>
</dbReference>
<dbReference type="Pfam" id="PF01558">
    <property type="entry name" value="POR"/>
    <property type="match status" value="1"/>
</dbReference>
<dbReference type="InterPro" id="IPR011895">
    <property type="entry name" value="Pyrv_flavodox_OxRed"/>
</dbReference>
<dbReference type="GO" id="GO:0051539">
    <property type="term" value="F:4 iron, 4 sulfur cluster binding"/>
    <property type="evidence" value="ECO:0007669"/>
    <property type="project" value="UniProtKB-KW"/>
</dbReference>
<dbReference type="InterPro" id="IPR011766">
    <property type="entry name" value="TPP_enzyme_TPP-bd"/>
</dbReference>
<evidence type="ECO:0000313" key="14">
    <source>
        <dbReference type="EMBL" id="MDQ0290498.1"/>
    </source>
</evidence>
<keyword evidence="15" id="KW-1185">Reference proteome</keyword>
<feature type="domain" description="4Fe-4S ferredoxin-type" evidence="13">
    <location>
        <begin position="680"/>
        <end position="709"/>
    </location>
</feature>
<dbReference type="Gene3D" id="3.30.70.20">
    <property type="match status" value="1"/>
</dbReference>
<dbReference type="PANTHER" id="PTHR32154">
    <property type="entry name" value="PYRUVATE-FLAVODOXIN OXIDOREDUCTASE-RELATED"/>
    <property type="match status" value="1"/>
</dbReference>
<feature type="binding site" evidence="12">
    <location>
        <position position="1084"/>
    </location>
    <ligand>
        <name>[4Fe-4S] cluster</name>
        <dbReference type="ChEBI" id="CHEBI:49883"/>
        <label>3</label>
    </ligand>
</feature>
<comment type="cofactor">
    <cofactor evidence="12">
        <name>[4Fe-4S] cluster</name>
        <dbReference type="ChEBI" id="CHEBI:49883"/>
    </cofactor>
    <text evidence="12">Binds 3 [4Fe-4S] clusters per subunit.</text>
</comment>
<dbReference type="GO" id="GO:0006979">
    <property type="term" value="P:response to oxidative stress"/>
    <property type="evidence" value="ECO:0007669"/>
    <property type="project" value="TreeGrafter"/>
</dbReference>
<evidence type="ECO:0000256" key="11">
    <source>
        <dbReference type="PIRSR" id="PIRSR000159-2"/>
    </source>
</evidence>
<dbReference type="PANTHER" id="PTHR32154:SF0">
    <property type="entry name" value="PYRUVATE-FLAVODOXIN OXIDOREDUCTASE-RELATED"/>
    <property type="match status" value="1"/>
</dbReference>
<reference evidence="14" key="1">
    <citation type="submission" date="2023-07" db="EMBL/GenBank/DDBJ databases">
        <title>Genomic Encyclopedia of Type Strains, Phase IV (KMG-IV): sequencing the most valuable type-strain genomes for metagenomic binning, comparative biology and taxonomic classification.</title>
        <authorList>
            <person name="Goeker M."/>
        </authorList>
    </citation>
    <scope>NUCLEOTIDE SEQUENCE</scope>
    <source>
        <strain evidence="14">DSM 24202</strain>
    </source>
</reference>
<feature type="binding site" evidence="10">
    <location>
        <position position="63"/>
    </location>
    <ligand>
        <name>thiamine diphosphate</name>
        <dbReference type="ChEBI" id="CHEBI:58937"/>
    </ligand>
</feature>
<proteinExistence type="inferred from homology"/>
<accession>A0AAE3VHP2</accession>
<dbReference type="InterPro" id="IPR019456">
    <property type="entry name" value="Pyrv-flavodox_OxRtase_EKR"/>
</dbReference>
<feature type="binding site" evidence="12">
    <location>
        <position position="755"/>
    </location>
    <ligand>
        <name>[4Fe-4S] cluster</name>
        <dbReference type="ChEBI" id="CHEBI:49883"/>
        <label>1</label>
    </ligand>
</feature>
<evidence type="ECO:0000256" key="4">
    <source>
        <dbReference type="ARBA" id="ARBA00022723"/>
    </source>
</evidence>
<feature type="binding site" evidence="10">
    <location>
        <begin position="1004"/>
        <end position="1009"/>
    </location>
    <ligand>
        <name>thiamine diphosphate</name>
        <dbReference type="ChEBI" id="CHEBI:58937"/>
    </ligand>
</feature>
<dbReference type="Pfam" id="PF10371">
    <property type="entry name" value="EKR"/>
    <property type="match status" value="1"/>
</dbReference>